<dbReference type="GO" id="GO:0005829">
    <property type="term" value="C:cytosol"/>
    <property type="evidence" value="ECO:0007669"/>
    <property type="project" value="TreeGrafter"/>
</dbReference>
<dbReference type="AlphaFoldDB" id="A0A3P9BTE1"/>
<dbReference type="GO" id="GO:2000051">
    <property type="term" value="P:negative regulation of non-canonical Wnt signaling pathway"/>
    <property type="evidence" value="ECO:0007669"/>
    <property type="project" value="TreeGrafter"/>
</dbReference>
<sequence length="290" mass="32999">MLSSPSNCPTHRSSFWTLPEIITVERFSQLVEEKQGQSRISETQLTLCHPERELLPLVLAHCQYTLKKGGETDSSYDLPIIQTQLARRFLAGKPLIKDTSRYLNRHLQDFSMEPLKGSVSSALKTVLRSYTDVCDAVFVMEIGLRFLGKTGGEPQGQLLSYLTDSLQMGPQISSTVGLGQSKLEHSIFTWQLLTCWKSELMLNRKQKLPSEFQEKLSEEQKKDLKAFLAVTDVDTFSLELHEILLIRSTLEIHLEVKDLPPLPELESLPEEIRLGQSADVWRAAVEFKRR</sequence>
<dbReference type="Proteomes" id="UP000265160">
    <property type="component" value="LG8"/>
</dbReference>
<proteinExistence type="predicted"/>
<dbReference type="PANTHER" id="PTHR22605:SF21">
    <property type="entry name" value="E3 UBIQUITIN-PROTEIN LIGASE RNF213-BETA"/>
    <property type="match status" value="1"/>
</dbReference>
<dbReference type="GeneTree" id="ENSGT00630000089884"/>
<dbReference type="GO" id="GO:0002040">
    <property type="term" value="P:sprouting angiogenesis"/>
    <property type="evidence" value="ECO:0007669"/>
    <property type="project" value="TreeGrafter"/>
</dbReference>
<organism evidence="1 2">
    <name type="scientific">Maylandia zebra</name>
    <name type="common">zebra mbuna</name>
    <dbReference type="NCBI Taxonomy" id="106582"/>
    <lineage>
        <taxon>Eukaryota</taxon>
        <taxon>Metazoa</taxon>
        <taxon>Chordata</taxon>
        <taxon>Craniata</taxon>
        <taxon>Vertebrata</taxon>
        <taxon>Euteleostomi</taxon>
        <taxon>Actinopterygii</taxon>
        <taxon>Neopterygii</taxon>
        <taxon>Teleostei</taxon>
        <taxon>Neoteleostei</taxon>
        <taxon>Acanthomorphata</taxon>
        <taxon>Ovalentaria</taxon>
        <taxon>Cichlomorphae</taxon>
        <taxon>Cichliformes</taxon>
        <taxon>Cichlidae</taxon>
        <taxon>African cichlids</taxon>
        <taxon>Pseudocrenilabrinae</taxon>
        <taxon>Haplochromini</taxon>
        <taxon>Maylandia</taxon>
        <taxon>Maylandia zebra complex</taxon>
    </lineage>
</organism>
<evidence type="ECO:0000313" key="2">
    <source>
        <dbReference type="Proteomes" id="UP000265160"/>
    </source>
</evidence>
<dbReference type="GO" id="GO:0005730">
    <property type="term" value="C:nucleolus"/>
    <property type="evidence" value="ECO:0007669"/>
    <property type="project" value="TreeGrafter"/>
</dbReference>
<dbReference type="GO" id="GO:0006511">
    <property type="term" value="P:ubiquitin-dependent protein catabolic process"/>
    <property type="evidence" value="ECO:0007669"/>
    <property type="project" value="TreeGrafter"/>
</dbReference>
<protein>
    <submittedName>
        <fullName evidence="1">Uncharacterized protein</fullName>
    </submittedName>
</protein>
<dbReference type="GO" id="GO:0016020">
    <property type="term" value="C:membrane"/>
    <property type="evidence" value="ECO:0007669"/>
    <property type="project" value="TreeGrafter"/>
</dbReference>
<accession>A0A3P9BTE1</accession>
<dbReference type="GO" id="GO:0016887">
    <property type="term" value="F:ATP hydrolysis activity"/>
    <property type="evidence" value="ECO:0007669"/>
    <property type="project" value="InterPro"/>
</dbReference>
<reference evidence="1 2" key="1">
    <citation type="journal article" date="2014" name="Nature">
        <title>The genomic substrate for adaptive radiation in African cichlid fish.</title>
        <authorList>
            <person name="Brawand D."/>
            <person name="Wagner C.E."/>
            <person name="Li Y.I."/>
            <person name="Malinsky M."/>
            <person name="Keller I."/>
            <person name="Fan S."/>
            <person name="Simakov O."/>
            <person name="Ng A.Y."/>
            <person name="Lim Z.W."/>
            <person name="Bezault E."/>
            <person name="Turner-Maier J."/>
            <person name="Johnson J."/>
            <person name="Alcazar R."/>
            <person name="Noh H.J."/>
            <person name="Russell P."/>
            <person name="Aken B."/>
            <person name="Alfoldi J."/>
            <person name="Amemiya C."/>
            <person name="Azzouzi N."/>
            <person name="Baroiller J.F."/>
            <person name="Barloy-Hubler F."/>
            <person name="Berlin A."/>
            <person name="Bloomquist R."/>
            <person name="Carleton K.L."/>
            <person name="Conte M.A."/>
            <person name="D'Cotta H."/>
            <person name="Eshel O."/>
            <person name="Gaffney L."/>
            <person name="Galibert F."/>
            <person name="Gante H.F."/>
            <person name="Gnerre S."/>
            <person name="Greuter L."/>
            <person name="Guyon R."/>
            <person name="Haddad N.S."/>
            <person name="Haerty W."/>
            <person name="Harris R.M."/>
            <person name="Hofmann H.A."/>
            <person name="Hourlier T."/>
            <person name="Hulata G."/>
            <person name="Jaffe D.B."/>
            <person name="Lara M."/>
            <person name="Lee A.P."/>
            <person name="MacCallum I."/>
            <person name="Mwaiko S."/>
            <person name="Nikaido M."/>
            <person name="Nishihara H."/>
            <person name="Ozouf-Costaz C."/>
            <person name="Penman D.J."/>
            <person name="Przybylski D."/>
            <person name="Rakotomanga M."/>
            <person name="Renn S.C.P."/>
            <person name="Ribeiro F.J."/>
            <person name="Ron M."/>
            <person name="Salzburger W."/>
            <person name="Sanchez-Pulido L."/>
            <person name="Santos M.E."/>
            <person name="Searle S."/>
            <person name="Sharpe T."/>
            <person name="Swofford R."/>
            <person name="Tan F.J."/>
            <person name="Williams L."/>
            <person name="Young S."/>
            <person name="Yin S."/>
            <person name="Okada N."/>
            <person name="Kocher T.D."/>
            <person name="Miska E.A."/>
            <person name="Lander E.S."/>
            <person name="Venkatesh B."/>
            <person name="Fernald R.D."/>
            <person name="Meyer A."/>
            <person name="Ponting C.P."/>
            <person name="Streelman J.T."/>
            <person name="Lindblad-Toh K."/>
            <person name="Seehausen O."/>
            <person name="Di Palma F."/>
        </authorList>
    </citation>
    <scope>NUCLEOTIDE SEQUENCE</scope>
</reference>
<dbReference type="PANTHER" id="PTHR22605">
    <property type="entry name" value="RZ-TYPE DOMAIN-CONTAINING PROTEIN"/>
    <property type="match status" value="1"/>
</dbReference>
<evidence type="ECO:0000313" key="1">
    <source>
        <dbReference type="Ensembl" id="ENSMZEP00005013174.1"/>
    </source>
</evidence>
<dbReference type="GO" id="GO:0004842">
    <property type="term" value="F:ubiquitin-protein transferase activity"/>
    <property type="evidence" value="ECO:0007669"/>
    <property type="project" value="InterPro"/>
</dbReference>
<keyword evidence="2" id="KW-1185">Reference proteome</keyword>
<name>A0A3P9BTE1_9CICH</name>
<dbReference type="Ensembl" id="ENSMZET00005013624.1">
    <property type="protein sequence ID" value="ENSMZEP00005013174.1"/>
    <property type="gene ID" value="ENSMZEG00005009892.1"/>
</dbReference>
<reference evidence="1" key="3">
    <citation type="submission" date="2025-09" db="UniProtKB">
        <authorList>
            <consortium name="Ensembl"/>
        </authorList>
    </citation>
    <scope>IDENTIFICATION</scope>
</reference>
<reference evidence="1" key="2">
    <citation type="submission" date="2025-08" db="UniProtKB">
        <authorList>
            <consortium name="Ensembl"/>
        </authorList>
    </citation>
    <scope>IDENTIFICATION</scope>
</reference>
<dbReference type="InterPro" id="IPR031248">
    <property type="entry name" value="RNF213"/>
</dbReference>